<reference evidence="1" key="1">
    <citation type="submission" date="2020-10" db="EMBL/GenBank/DDBJ databases">
        <authorList>
            <person name="Gilroy R."/>
        </authorList>
    </citation>
    <scope>NUCLEOTIDE SEQUENCE</scope>
    <source>
        <strain evidence="1">CHK183-6373</strain>
    </source>
</reference>
<proteinExistence type="predicted"/>
<organism evidence="1 2">
    <name type="scientific">Candidatus Ornithocaccomicrobium faecavium</name>
    <dbReference type="NCBI Taxonomy" id="2840890"/>
    <lineage>
        <taxon>Bacteria</taxon>
        <taxon>Bacillati</taxon>
        <taxon>Bacillota</taxon>
        <taxon>Clostridia</taxon>
        <taxon>Candidatus Ornithocaccomicrobium</taxon>
    </lineage>
</organism>
<gene>
    <name evidence="1" type="ORF">IAA64_05655</name>
</gene>
<protein>
    <submittedName>
        <fullName evidence="1">DUF4860 domain-containing protein</fullName>
    </submittedName>
</protein>
<comment type="caution">
    <text evidence="1">The sequence shown here is derived from an EMBL/GenBank/DDBJ whole genome shotgun (WGS) entry which is preliminary data.</text>
</comment>
<dbReference type="Proteomes" id="UP000886884">
    <property type="component" value="Unassembled WGS sequence"/>
</dbReference>
<dbReference type="EMBL" id="DVOT01000101">
    <property type="protein sequence ID" value="HIV27432.1"/>
    <property type="molecule type" value="Genomic_DNA"/>
</dbReference>
<dbReference type="Pfam" id="PF16152">
    <property type="entry name" value="DUF4860"/>
    <property type="match status" value="1"/>
</dbReference>
<accession>A0A9D1TD44</accession>
<reference evidence="1" key="2">
    <citation type="journal article" date="2021" name="PeerJ">
        <title>Extensive microbial diversity within the chicken gut microbiome revealed by metagenomics and culture.</title>
        <authorList>
            <person name="Gilroy R."/>
            <person name="Ravi A."/>
            <person name="Getino M."/>
            <person name="Pursley I."/>
            <person name="Horton D.L."/>
            <person name="Alikhan N.F."/>
            <person name="Baker D."/>
            <person name="Gharbi K."/>
            <person name="Hall N."/>
            <person name="Watson M."/>
            <person name="Adriaenssens E.M."/>
            <person name="Foster-Nyarko E."/>
            <person name="Jarju S."/>
            <person name="Secka A."/>
            <person name="Antonio M."/>
            <person name="Oren A."/>
            <person name="Chaudhuri R.R."/>
            <person name="La Ragione R."/>
            <person name="Hildebrand F."/>
            <person name="Pallen M.J."/>
        </authorList>
    </citation>
    <scope>NUCLEOTIDE SEQUENCE</scope>
    <source>
        <strain evidence="1">CHK183-6373</strain>
    </source>
</reference>
<evidence type="ECO:0000313" key="1">
    <source>
        <dbReference type="EMBL" id="HIV27432.1"/>
    </source>
</evidence>
<dbReference type="AlphaFoldDB" id="A0A9D1TD44"/>
<evidence type="ECO:0000313" key="2">
    <source>
        <dbReference type="Proteomes" id="UP000886884"/>
    </source>
</evidence>
<name>A0A9D1TD44_9FIRM</name>
<sequence length="158" mass="16705">MRRERSHAITGAFALVLLGVFAVCSAMLALFGAQAYRSVVAHSQERGARRTLTAMVRNAVRASDAEGALSVETLDGVQVLCFTSAVDGEEYIRYLYVYDGALRELFISAQRPFDPAAGGALCAAQAMSASHVGDALAVELVDEYGAAHQVLLAPKAAL</sequence>
<dbReference type="InterPro" id="IPR032340">
    <property type="entry name" value="DUF4860"/>
</dbReference>